<reference evidence="1 2" key="1">
    <citation type="submission" date="2023-12" db="EMBL/GenBank/DDBJ databases">
        <title>A high-quality genome assembly for Dillenia turbinata (Dilleniales).</title>
        <authorList>
            <person name="Chanderbali A."/>
        </authorList>
    </citation>
    <scope>NUCLEOTIDE SEQUENCE [LARGE SCALE GENOMIC DNA]</scope>
    <source>
        <strain evidence="1">LSX21</strain>
        <tissue evidence="1">Leaf</tissue>
    </source>
</reference>
<feature type="non-terminal residue" evidence="1">
    <location>
        <position position="1"/>
    </location>
</feature>
<organism evidence="1 2">
    <name type="scientific">Dillenia turbinata</name>
    <dbReference type="NCBI Taxonomy" id="194707"/>
    <lineage>
        <taxon>Eukaryota</taxon>
        <taxon>Viridiplantae</taxon>
        <taxon>Streptophyta</taxon>
        <taxon>Embryophyta</taxon>
        <taxon>Tracheophyta</taxon>
        <taxon>Spermatophyta</taxon>
        <taxon>Magnoliopsida</taxon>
        <taxon>eudicotyledons</taxon>
        <taxon>Gunneridae</taxon>
        <taxon>Pentapetalae</taxon>
        <taxon>Dilleniales</taxon>
        <taxon>Dilleniaceae</taxon>
        <taxon>Dillenia</taxon>
    </lineage>
</organism>
<gene>
    <name evidence="1" type="ORF">RJ641_006739</name>
</gene>
<evidence type="ECO:0000313" key="1">
    <source>
        <dbReference type="EMBL" id="KAK6928148.1"/>
    </source>
</evidence>
<dbReference type="AlphaFoldDB" id="A0AAN8V4C6"/>
<protein>
    <submittedName>
        <fullName evidence="1">Uncharacterized protein</fullName>
    </submittedName>
</protein>
<accession>A0AAN8V4C6</accession>
<dbReference type="EMBL" id="JBAMMX010000014">
    <property type="protein sequence ID" value="KAK6928148.1"/>
    <property type="molecule type" value="Genomic_DNA"/>
</dbReference>
<name>A0AAN8V4C6_9MAGN</name>
<comment type="caution">
    <text evidence="1">The sequence shown here is derived from an EMBL/GenBank/DDBJ whole genome shotgun (WGS) entry which is preliminary data.</text>
</comment>
<proteinExistence type="predicted"/>
<dbReference type="Proteomes" id="UP001370490">
    <property type="component" value="Unassembled WGS sequence"/>
</dbReference>
<keyword evidence="2" id="KW-1185">Reference proteome</keyword>
<sequence length="115" mass="12922">SVRPLNLFLRSKLDYAPTPEGIPIGFMPEKLGCRLGSSSSSEDANRPLVDTDWRSFRARLVAGERASTPEEPSFAVDPDTVVDHRPQITVGDEWAHMIHEREKGCLLSIDRYREA</sequence>
<evidence type="ECO:0000313" key="2">
    <source>
        <dbReference type="Proteomes" id="UP001370490"/>
    </source>
</evidence>